<feature type="signal peptide" evidence="2">
    <location>
        <begin position="1"/>
        <end position="32"/>
    </location>
</feature>
<organism evidence="4 5">
    <name type="scientific">Skermania pinensis</name>
    <dbReference type="NCBI Taxonomy" id="39122"/>
    <lineage>
        <taxon>Bacteria</taxon>
        <taxon>Bacillati</taxon>
        <taxon>Actinomycetota</taxon>
        <taxon>Actinomycetes</taxon>
        <taxon>Mycobacteriales</taxon>
        <taxon>Gordoniaceae</taxon>
        <taxon>Skermania</taxon>
    </lineage>
</organism>
<evidence type="ECO:0000313" key="4">
    <source>
        <dbReference type="EMBL" id="QXQ14059.1"/>
    </source>
</evidence>
<keyword evidence="2" id="KW-0732">Signal</keyword>
<accession>A0ABX8SAN8</accession>
<dbReference type="PROSITE" id="PS51257">
    <property type="entry name" value="PROKAR_LIPOPROTEIN"/>
    <property type="match status" value="1"/>
</dbReference>
<gene>
    <name evidence="4" type="ORF">KV203_00910</name>
</gene>
<dbReference type="Pfam" id="PF05305">
    <property type="entry name" value="DUF732"/>
    <property type="match status" value="1"/>
</dbReference>
<evidence type="ECO:0000259" key="3">
    <source>
        <dbReference type="Pfam" id="PF05305"/>
    </source>
</evidence>
<feature type="compositionally biased region" description="Low complexity" evidence="1">
    <location>
        <begin position="38"/>
        <end position="96"/>
    </location>
</feature>
<name>A0ABX8SAN8_9ACTN</name>
<sequence length="204" mass="19643">MRSAHLPGRQRRGARRAAAAVVLCVAASGMLAACGNDSTASDTPTLSSAASAPEAPAATASAAAPAPGAPASSSDALSPESGAPAESSSAAAGSPAAVPPPAGEQAQPAQSAAPSGDSAAASPKEAAYLDALRKQGLTLSGNGENALSIGAYVCQGVQQGATDEELATFVNAMAGSEESVTGGKHSAEEAGKIYLDTAKSTYCT</sequence>
<feature type="domain" description="DUF732" evidence="3">
    <location>
        <begin position="125"/>
        <end position="203"/>
    </location>
</feature>
<feature type="compositionally biased region" description="Low complexity" evidence="1">
    <location>
        <begin position="103"/>
        <end position="123"/>
    </location>
</feature>
<reference evidence="4" key="1">
    <citation type="submission" date="2021-07" db="EMBL/GenBank/DDBJ databases">
        <title>Candidatus Kaistella beijingensis sp. nov. isolated from a municipal wastewater treatment plant is involved in sludge foaming.</title>
        <authorList>
            <person name="Song Y."/>
            <person name="Liu S.-J."/>
        </authorList>
    </citation>
    <scope>NUCLEOTIDE SEQUENCE</scope>
    <source>
        <strain evidence="4">DSM 43998</strain>
    </source>
</reference>
<feature type="region of interest" description="Disordered" evidence="1">
    <location>
        <begin position="34"/>
        <end position="124"/>
    </location>
</feature>
<evidence type="ECO:0000313" key="5">
    <source>
        <dbReference type="Proteomes" id="UP000887023"/>
    </source>
</evidence>
<evidence type="ECO:0000256" key="1">
    <source>
        <dbReference type="SAM" id="MobiDB-lite"/>
    </source>
</evidence>
<proteinExistence type="predicted"/>
<dbReference type="InterPro" id="IPR007969">
    <property type="entry name" value="DUF732"/>
</dbReference>
<keyword evidence="5" id="KW-1185">Reference proteome</keyword>
<dbReference type="EMBL" id="CP079105">
    <property type="protein sequence ID" value="QXQ14059.1"/>
    <property type="molecule type" value="Genomic_DNA"/>
</dbReference>
<feature type="chain" id="PRO_5045226857" evidence="2">
    <location>
        <begin position="33"/>
        <end position="204"/>
    </location>
</feature>
<dbReference type="RefSeq" id="WP_083530321.1">
    <property type="nucleotide sequence ID" value="NZ_CBCRUZ010000010.1"/>
</dbReference>
<protein>
    <submittedName>
        <fullName evidence="4">DUF732 domain-containing protein</fullName>
    </submittedName>
</protein>
<evidence type="ECO:0000256" key="2">
    <source>
        <dbReference type="SAM" id="SignalP"/>
    </source>
</evidence>
<dbReference type="Proteomes" id="UP000887023">
    <property type="component" value="Chromosome"/>
</dbReference>